<dbReference type="SMART" id="SM00389">
    <property type="entry name" value="HOX"/>
    <property type="match status" value="1"/>
</dbReference>
<dbReference type="Pfam" id="PF00046">
    <property type="entry name" value="Homeodomain"/>
    <property type="match status" value="1"/>
</dbReference>
<evidence type="ECO:0000256" key="7">
    <source>
        <dbReference type="SAM" id="MobiDB-lite"/>
    </source>
</evidence>
<evidence type="ECO:0000259" key="8">
    <source>
        <dbReference type="PROSITE" id="PS50071"/>
    </source>
</evidence>
<evidence type="ECO:0000256" key="2">
    <source>
        <dbReference type="ARBA" id="ARBA00023125"/>
    </source>
</evidence>
<evidence type="ECO:0000256" key="3">
    <source>
        <dbReference type="ARBA" id="ARBA00023155"/>
    </source>
</evidence>
<keyword evidence="2 5" id="KW-0238">DNA-binding</keyword>
<feature type="domain" description="Homeobox" evidence="8">
    <location>
        <begin position="55"/>
        <end position="115"/>
    </location>
</feature>
<name>A0A915PD70_9BILA</name>
<dbReference type="InterPro" id="IPR009057">
    <property type="entry name" value="Homeodomain-like_sf"/>
</dbReference>
<dbReference type="AlphaFoldDB" id="A0A915PD70"/>
<dbReference type="PRINTS" id="PR00024">
    <property type="entry name" value="HOMEOBOX"/>
</dbReference>
<feature type="region of interest" description="Disordered" evidence="7">
    <location>
        <begin position="40"/>
        <end position="59"/>
    </location>
</feature>
<keyword evidence="3 5" id="KW-0371">Homeobox</keyword>
<dbReference type="WBParaSite" id="sdigi.contig108.g4495.t1">
    <property type="protein sequence ID" value="sdigi.contig108.g4495.t1"/>
    <property type="gene ID" value="sdigi.contig108.g4495"/>
</dbReference>
<feature type="DNA-binding region" description="Homeobox" evidence="5">
    <location>
        <begin position="57"/>
        <end position="116"/>
    </location>
</feature>
<comment type="subcellular location">
    <subcellularLocation>
        <location evidence="1 5 6">Nucleus</location>
    </subcellularLocation>
</comment>
<dbReference type="InterPro" id="IPR001356">
    <property type="entry name" value="HD"/>
</dbReference>
<dbReference type="PROSITE" id="PS00027">
    <property type="entry name" value="HOMEOBOX_1"/>
    <property type="match status" value="1"/>
</dbReference>
<evidence type="ECO:0000256" key="6">
    <source>
        <dbReference type="RuleBase" id="RU000682"/>
    </source>
</evidence>
<feature type="region of interest" description="Disordered" evidence="7">
    <location>
        <begin position="115"/>
        <end position="138"/>
    </location>
</feature>
<evidence type="ECO:0000313" key="9">
    <source>
        <dbReference type="Proteomes" id="UP000887581"/>
    </source>
</evidence>
<organism evidence="9 10">
    <name type="scientific">Setaria digitata</name>
    <dbReference type="NCBI Taxonomy" id="48799"/>
    <lineage>
        <taxon>Eukaryota</taxon>
        <taxon>Metazoa</taxon>
        <taxon>Ecdysozoa</taxon>
        <taxon>Nematoda</taxon>
        <taxon>Chromadorea</taxon>
        <taxon>Rhabditida</taxon>
        <taxon>Spirurina</taxon>
        <taxon>Spiruromorpha</taxon>
        <taxon>Filarioidea</taxon>
        <taxon>Setariidae</taxon>
        <taxon>Setaria</taxon>
    </lineage>
</organism>
<dbReference type="GO" id="GO:0000981">
    <property type="term" value="F:DNA-binding transcription factor activity, RNA polymerase II-specific"/>
    <property type="evidence" value="ECO:0007669"/>
    <property type="project" value="InterPro"/>
</dbReference>
<dbReference type="PANTHER" id="PTHR24333">
    <property type="entry name" value="HOMEO BOX HB9 LIKE A-RELATED"/>
    <property type="match status" value="1"/>
</dbReference>
<sequence>MSSSSPSPSPTLPVISPYLFSWLQQTPLWPPILIPTTTRKPTKAIRTQTVCNKSQKKKKARTTFTSRQILELEKQFQKKKYLSSTERGELAKLLSVTETQVKIWFQNRRTKWKKGEMEKNVAAEDREIENDGQQHGIE</sequence>
<evidence type="ECO:0000256" key="1">
    <source>
        <dbReference type="ARBA" id="ARBA00004123"/>
    </source>
</evidence>
<dbReference type="PANTHER" id="PTHR24333:SF5">
    <property type="entry name" value="VENT HOMEOBOX"/>
    <property type="match status" value="1"/>
</dbReference>
<dbReference type="SUPFAM" id="SSF46689">
    <property type="entry name" value="Homeodomain-like"/>
    <property type="match status" value="1"/>
</dbReference>
<evidence type="ECO:0000256" key="4">
    <source>
        <dbReference type="ARBA" id="ARBA00023242"/>
    </source>
</evidence>
<keyword evidence="4 5" id="KW-0539">Nucleus</keyword>
<dbReference type="InterPro" id="IPR017970">
    <property type="entry name" value="Homeobox_CS"/>
</dbReference>
<proteinExistence type="predicted"/>
<feature type="compositionally biased region" description="Basic and acidic residues" evidence="7">
    <location>
        <begin position="115"/>
        <end position="125"/>
    </location>
</feature>
<dbReference type="InterPro" id="IPR020479">
    <property type="entry name" value="HD_metazoa"/>
</dbReference>
<dbReference type="Proteomes" id="UP000887581">
    <property type="component" value="Unplaced"/>
</dbReference>
<evidence type="ECO:0000313" key="10">
    <source>
        <dbReference type="WBParaSite" id="sdigi.contig108.g4495.t1"/>
    </source>
</evidence>
<evidence type="ECO:0000256" key="5">
    <source>
        <dbReference type="PROSITE-ProRule" id="PRU00108"/>
    </source>
</evidence>
<protein>
    <submittedName>
        <fullName evidence="10">Homeobox domain-containing protein</fullName>
    </submittedName>
</protein>
<dbReference type="InterPro" id="IPR050848">
    <property type="entry name" value="Homeobox_TF"/>
</dbReference>
<dbReference type="GO" id="GO:0005634">
    <property type="term" value="C:nucleus"/>
    <property type="evidence" value="ECO:0007669"/>
    <property type="project" value="UniProtKB-SubCell"/>
</dbReference>
<dbReference type="PROSITE" id="PS50071">
    <property type="entry name" value="HOMEOBOX_2"/>
    <property type="match status" value="1"/>
</dbReference>
<dbReference type="Gene3D" id="1.10.10.60">
    <property type="entry name" value="Homeodomain-like"/>
    <property type="match status" value="1"/>
</dbReference>
<dbReference type="CDD" id="cd00086">
    <property type="entry name" value="homeodomain"/>
    <property type="match status" value="1"/>
</dbReference>
<dbReference type="InterPro" id="IPR000047">
    <property type="entry name" value="HTH_motif"/>
</dbReference>
<accession>A0A915PD70</accession>
<dbReference type="GO" id="GO:0003677">
    <property type="term" value="F:DNA binding"/>
    <property type="evidence" value="ECO:0007669"/>
    <property type="project" value="UniProtKB-UniRule"/>
</dbReference>
<dbReference type="PRINTS" id="PR00031">
    <property type="entry name" value="HTHREPRESSR"/>
</dbReference>
<keyword evidence="9" id="KW-1185">Reference proteome</keyword>
<reference evidence="10" key="1">
    <citation type="submission" date="2022-11" db="UniProtKB">
        <authorList>
            <consortium name="WormBaseParasite"/>
        </authorList>
    </citation>
    <scope>IDENTIFICATION</scope>
</reference>